<proteinExistence type="predicted"/>
<keyword evidence="3" id="KW-1185">Reference proteome</keyword>
<feature type="region of interest" description="Disordered" evidence="1">
    <location>
        <begin position="54"/>
        <end position="78"/>
    </location>
</feature>
<sequence>MYMVYWTVIEEDASVAHGKSFDSDDMASALKFMEELRTRQRAGERLCFVTMASENPHSVGPPGVADPSPDYNWKKRRK</sequence>
<comment type="caution">
    <text evidence="2">The sequence shown here is derived from an EMBL/GenBank/DDBJ whole genome shotgun (WGS) entry which is preliminary data.</text>
</comment>
<reference evidence="2 3" key="1">
    <citation type="submission" date="2014-12" db="EMBL/GenBank/DDBJ databases">
        <title>Denitrispirillum autotrophicum gen. nov., sp. nov., Denitrifying, Facultatively Autotrophic Bacteria Isolated from Rice Paddy Soil.</title>
        <authorList>
            <person name="Ishii S."/>
            <person name="Ashida N."/>
            <person name="Ohno H."/>
            <person name="Otsuka S."/>
            <person name="Yokota A."/>
            <person name="Senoo K."/>
        </authorList>
    </citation>
    <scope>NUCLEOTIDE SEQUENCE [LARGE SCALE GENOMIC DNA]</scope>
    <source>
        <strain evidence="2 3">TSA66</strain>
    </source>
</reference>
<accession>A0A0C1YTC3</accession>
<dbReference type="Proteomes" id="UP000031572">
    <property type="component" value="Unassembled WGS sequence"/>
</dbReference>
<name>A0A0C1YTC3_9BURK</name>
<organism evidence="2 3">
    <name type="scientific">Noviherbaspirillum autotrophicum</name>
    <dbReference type="NCBI Taxonomy" id="709839"/>
    <lineage>
        <taxon>Bacteria</taxon>
        <taxon>Pseudomonadati</taxon>
        <taxon>Pseudomonadota</taxon>
        <taxon>Betaproteobacteria</taxon>
        <taxon>Burkholderiales</taxon>
        <taxon>Oxalobacteraceae</taxon>
        <taxon>Noviherbaspirillum</taxon>
    </lineage>
</organism>
<dbReference type="AlphaFoldDB" id="A0A0C1YTC3"/>
<protein>
    <submittedName>
        <fullName evidence="2">Uncharacterized protein</fullName>
    </submittedName>
</protein>
<dbReference type="OrthoDB" id="8757469at2"/>
<gene>
    <name evidence="2" type="ORF">TSA66_21395</name>
</gene>
<evidence type="ECO:0000313" key="2">
    <source>
        <dbReference type="EMBL" id="KIF83902.1"/>
    </source>
</evidence>
<dbReference type="EMBL" id="JWJG01000028">
    <property type="protein sequence ID" value="KIF83902.1"/>
    <property type="molecule type" value="Genomic_DNA"/>
</dbReference>
<dbReference type="STRING" id="709839.TSA66_21395"/>
<evidence type="ECO:0000256" key="1">
    <source>
        <dbReference type="SAM" id="MobiDB-lite"/>
    </source>
</evidence>
<evidence type="ECO:0000313" key="3">
    <source>
        <dbReference type="Proteomes" id="UP000031572"/>
    </source>
</evidence>